<evidence type="ECO:0000259" key="6">
    <source>
        <dbReference type="PROSITE" id="PS50929"/>
    </source>
</evidence>
<reference evidence="7 8" key="1">
    <citation type="submission" date="2017-07" db="EMBL/GenBank/DDBJ databases">
        <title>Draft Genome Sequences of Select Purple Nonsulfur Bacteria.</title>
        <authorList>
            <person name="Lasarre B."/>
            <person name="Mckinlay J.B."/>
        </authorList>
    </citation>
    <scope>NUCLEOTIDE SEQUENCE [LARGE SCALE GENOMIC DNA]</scope>
    <source>
        <strain evidence="7 8">DSM 11907</strain>
    </source>
</reference>
<dbReference type="InterPro" id="IPR036640">
    <property type="entry name" value="ABC1_TM_sf"/>
</dbReference>
<feature type="transmembrane region" description="Helical" evidence="5">
    <location>
        <begin position="132"/>
        <end position="155"/>
    </location>
</feature>
<evidence type="ECO:0000256" key="4">
    <source>
        <dbReference type="ARBA" id="ARBA00023136"/>
    </source>
</evidence>
<dbReference type="PROSITE" id="PS50929">
    <property type="entry name" value="ABC_TM1F"/>
    <property type="match status" value="1"/>
</dbReference>
<feature type="domain" description="ABC transmembrane type-1" evidence="6">
    <location>
        <begin position="20"/>
        <end position="184"/>
    </location>
</feature>
<evidence type="ECO:0000256" key="5">
    <source>
        <dbReference type="SAM" id="Phobius"/>
    </source>
</evidence>
<dbReference type="AlphaFoldDB" id="A0A327K510"/>
<keyword evidence="8" id="KW-1185">Reference proteome</keyword>
<protein>
    <submittedName>
        <fullName evidence="7">Thiol reductant ABC exporter subunit CydC</fullName>
    </submittedName>
</protein>
<keyword evidence="4 5" id="KW-0472">Membrane</keyword>
<evidence type="ECO:0000313" key="8">
    <source>
        <dbReference type="Proteomes" id="UP000248863"/>
    </source>
</evidence>
<feature type="non-terminal residue" evidence="7">
    <location>
        <position position="184"/>
    </location>
</feature>
<comment type="subcellular location">
    <subcellularLocation>
        <location evidence="1">Cell membrane</location>
        <topology evidence="1">Multi-pass membrane protein</topology>
    </subcellularLocation>
</comment>
<accession>A0A327K510</accession>
<proteinExistence type="predicted"/>
<dbReference type="Proteomes" id="UP000248863">
    <property type="component" value="Unassembled WGS sequence"/>
</dbReference>
<keyword evidence="3 5" id="KW-1133">Transmembrane helix</keyword>
<dbReference type="GO" id="GO:0005524">
    <property type="term" value="F:ATP binding"/>
    <property type="evidence" value="ECO:0007669"/>
    <property type="project" value="InterPro"/>
</dbReference>
<sequence length="184" mass="19373">MAVVLRLVRLMRPHAAWMTLAVLLAAIVGLAQVALMATAGWFITGMALAGAAGVTMNFFTPAAVIRGLAIIRTAGRYAERVIGHEATLRFVAGLRPWLFARLERGAPGNLRGRTDGDLLARLRGDIDRLEHAFLRVVGPLAAGLAIAVPSVLAMAAYDRRIAALAAVLLAVAGLVLPLVLLRAG</sequence>
<evidence type="ECO:0000256" key="3">
    <source>
        <dbReference type="ARBA" id="ARBA00022989"/>
    </source>
</evidence>
<feature type="transmembrane region" description="Helical" evidence="5">
    <location>
        <begin position="161"/>
        <end position="181"/>
    </location>
</feature>
<evidence type="ECO:0000313" key="7">
    <source>
        <dbReference type="EMBL" id="RAI33770.1"/>
    </source>
</evidence>
<dbReference type="EMBL" id="NPEU01000342">
    <property type="protein sequence ID" value="RAI33770.1"/>
    <property type="molecule type" value="Genomic_DNA"/>
</dbReference>
<dbReference type="InterPro" id="IPR011527">
    <property type="entry name" value="ABC1_TM_dom"/>
</dbReference>
<name>A0A327K510_9BRAD</name>
<evidence type="ECO:0000256" key="1">
    <source>
        <dbReference type="ARBA" id="ARBA00004651"/>
    </source>
</evidence>
<evidence type="ECO:0000256" key="2">
    <source>
        <dbReference type="ARBA" id="ARBA00022692"/>
    </source>
</evidence>
<organism evidence="7 8">
    <name type="scientific">Rhodoplanes elegans</name>
    <dbReference type="NCBI Taxonomy" id="29408"/>
    <lineage>
        <taxon>Bacteria</taxon>
        <taxon>Pseudomonadati</taxon>
        <taxon>Pseudomonadota</taxon>
        <taxon>Alphaproteobacteria</taxon>
        <taxon>Hyphomicrobiales</taxon>
        <taxon>Nitrobacteraceae</taxon>
        <taxon>Rhodoplanes</taxon>
    </lineage>
</organism>
<dbReference type="Gene3D" id="1.20.1560.10">
    <property type="entry name" value="ABC transporter type 1, transmembrane domain"/>
    <property type="match status" value="1"/>
</dbReference>
<dbReference type="GO" id="GO:0140359">
    <property type="term" value="F:ABC-type transporter activity"/>
    <property type="evidence" value="ECO:0007669"/>
    <property type="project" value="InterPro"/>
</dbReference>
<comment type="caution">
    <text evidence="7">The sequence shown here is derived from an EMBL/GenBank/DDBJ whole genome shotgun (WGS) entry which is preliminary data.</text>
</comment>
<feature type="transmembrane region" description="Helical" evidence="5">
    <location>
        <begin position="46"/>
        <end position="71"/>
    </location>
</feature>
<dbReference type="GO" id="GO:0005886">
    <property type="term" value="C:plasma membrane"/>
    <property type="evidence" value="ECO:0007669"/>
    <property type="project" value="UniProtKB-SubCell"/>
</dbReference>
<keyword evidence="2 5" id="KW-0812">Transmembrane</keyword>
<dbReference type="SUPFAM" id="SSF90123">
    <property type="entry name" value="ABC transporter transmembrane region"/>
    <property type="match status" value="1"/>
</dbReference>
<gene>
    <name evidence="7" type="ORF">CH338_22040</name>
</gene>